<reference evidence="6 7" key="1">
    <citation type="submission" date="2024-02" db="EMBL/GenBank/DDBJ databases">
        <authorList>
            <person name="Daric V."/>
            <person name="Darras S."/>
        </authorList>
    </citation>
    <scope>NUCLEOTIDE SEQUENCE [LARGE SCALE GENOMIC DNA]</scope>
</reference>
<evidence type="ECO:0008006" key="8">
    <source>
        <dbReference type="Google" id="ProtNLM"/>
    </source>
</evidence>
<dbReference type="EMBL" id="CAWYQH010000108">
    <property type="protein sequence ID" value="CAK8688227.1"/>
    <property type="molecule type" value="Genomic_DNA"/>
</dbReference>
<gene>
    <name evidence="6" type="ORF">CVLEPA_LOCUS20252</name>
</gene>
<evidence type="ECO:0000256" key="2">
    <source>
        <dbReference type="ARBA" id="ARBA00022692"/>
    </source>
</evidence>
<keyword evidence="4 5" id="KW-0472">Membrane</keyword>
<dbReference type="PANTHER" id="PTHR21676">
    <property type="entry name" value="PROTEIN STUM"/>
    <property type="match status" value="1"/>
</dbReference>
<keyword evidence="3 5" id="KW-1133">Transmembrane helix</keyword>
<organism evidence="6 7">
    <name type="scientific">Clavelina lepadiformis</name>
    <name type="common">Light-bulb sea squirt</name>
    <name type="synonym">Ascidia lepadiformis</name>
    <dbReference type="NCBI Taxonomy" id="159417"/>
    <lineage>
        <taxon>Eukaryota</taxon>
        <taxon>Metazoa</taxon>
        <taxon>Chordata</taxon>
        <taxon>Tunicata</taxon>
        <taxon>Ascidiacea</taxon>
        <taxon>Aplousobranchia</taxon>
        <taxon>Clavelinidae</taxon>
        <taxon>Clavelina</taxon>
    </lineage>
</organism>
<dbReference type="Proteomes" id="UP001642483">
    <property type="component" value="Unassembled WGS sequence"/>
</dbReference>
<dbReference type="InterPro" id="IPR026673">
    <property type="entry name" value="SPEC3/Stum"/>
</dbReference>
<comment type="subcellular location">
    <subcellularLocation>
        <location evidence="1">Membrane</location>
        <topology evidence="1">Multi-pass membrane protein</topology>
    </subcellularLocation>
</comment>
<dbReference type="PANTHER" id="PTHR21676:SF6">
    <property type="entry name" value="PROTEIN STUM"/>
    <property type="match status" value="1"/>
</dbReference>
<evidence type="ECO:0000313" key="7">
    <source>
        <dbReference type="Proteomes" id="UP001642483"/>
    </source>
</evidence>
<evidence type="ECO:0000256" key="5">
    <source>
        <dbReference type="SAM" id="Phobius"/>
    </source>
</evidence>
<evidence type="ECO:0000313" key="6">
    <source>
        <dbReference type="EMBL" id="CAK8688227.1"/>
    </source>
</evidence>
<evidence type="ECO:0000256" key="4">
    <source>
        <dbReference type="ARBA" id="ARBA00023136"/>
    </source>
</evidence>
<evidence type="ECO:0000256" key="3">
    <source>
        <dbReference type="ARBA" id="ARBA00022989"/>
    </source>
</evidence>
<sequence>MMTSNQQFSYDAAGNPNYGNQPPSYEVSQIGQTAPPQTYVTQTTVTTEKKPNGMRNAIPELPIALAIVLCIVNFLLPGIGTIIAGFSVLCCGNVGQSGGGRFGTFCINFWVGIAQLLLLGFFFLGWIWSIMWGVAFIAIATEAKNRQRTVTTTTTTTVAPHMSQPRPLATFQPATNFVPPNKPPV</sequence>
<evidence type="ECO:0000256" key="1">
    <source>
        <dbReference type="ARBA" id="ARBA00004141"/>
    </source>
</evidence>
<comment type="caution">
    <text evidence="6">The sequence shown here is derived from an EMBL/GenBank/DDBJ whole genome shotgun (WGS) entry which is preliminary data.</text>
</comment>
<keyword evidence="7" id="KW-1185">Reference proteome</keyword>
<accession>A0ABP0GAB7</accession>
<feature type="transmembrane region" description="Helical" evidence="5">
    <location>
        <begin position="63"/>
        <end position="89"/>
    </location>
</feature>
<protein>
    <recommendedName>
        <fullName evidence="8">Protein SPEC3</fullName>
    </recommendedName>
</protein>
<name>A0ABP0GAB7_CLALP</name>
<feature type="transmembrane region" description="Helical" evidence="5">
    <location>
        <begin position="109"/>
        <end position="139"/>
    </location>
</feature>
<keyword evidence="2 5" id="KW-0812">Transmembrane</keyword>
<dbReference type="Pfam" id="PF15795">
    <property type="entry name" value="Spec3"/>
    <property type="match status" value="1"/>
</dbReference>
<proteinExistence type="predicted"/>